<dbReference type="SUPFAM" id="SSF53474">
    <property type="entry name" value="alpha/beta-Hydrolases"/>
    <property type="match status" value="1"/>
</dbReference>
<keyword evidence="1" id="KW-0378">Hydrolase</keyword>
<dbReference type="AlphaFoldDB" id="A0A918CNC6"/>
<protein>
    <submittedName>
        <fullName evidence="1">Alpha/beta hydrolase</fullName>
    </submittedName>
</protein>
<evidence type="ECO:0000313" key="1">
    <source>
        <dbReference type="EMBL" id="GGR32130.1"/>
    </source>
</evidence>
<gene>
    <name evidence="1" type="ORF">GCM10008957_48440</name>
</gene>
<dbReference type="Proteomes" id="UP000603865">
    <property type="component" value="Unassembled WGS sequence"/>
</dbReference>
<dbReference type="InterPro" id="IPR029058">
    <property type="entry name" value="AB_hydrolase_fold"/>
</dbReference>
<name>A0A918CNC6_9DEIO</name>
<proteinExistence type="predicted"/>
<accession>A0A918CNC6</accession>
<comment type="caution">
    <text evidence="1">The sequence shown here is derived from an EMBL/GenBank/DDBJ whole genome shotgun (WGS) entry which is preliminary data.</text>
</comment>
<organism evidence="1 2">
    <name type="scientific">Deinococcus ruber</name>
    <dbReference type="NCBI Taxonomy" id="1848197"/>
    <lineage>
        <taxon>Bacteria</taxon>
        <taxon>Thermotogati</taxon>
        <taxon>Deinococcota</taxon>
        <taxon>Deinococci</taxon>
        <taxon>Deinococcales</taxon>
        <taxon>Deinococcaceae</taxon>
        <taxon>Deinococcus</taxon>
    </lineage>
</organism>
<evidence type="ECO:0000313" key="2">
    <source>
        <dbReference type="Proteomes" id="UP000603865"/>
    </source>
</evidence>
<dbReference type="EMBL" id="BMQL01000054">
    <property type="protein sequence ID" value="GGR32130.1"/>
    <property type="molecule type" value="Genomic_DNA"/>
</dbReference>
<reference evidence="1" key="1">
    <citation type="journal article" date="2014" name="Int. J. Syst. Evol. Microbiol.">
        <title>Complete genome sequence of Corynebacterium casei LMG S-19264T (=DSM 44701T), isolated from a smear-ripened cheese.</title>
        <authorList>
            <consortium name="US DOE Joint Genome Institute (JGI-PGF)"/>
            <person name="Walter F."/>
            <person name="Albersmeier A."/>
            <person name="Kalinowski J."/>
            <person name="Ruckert C."/>
        </authorList>
    </citation>
    <scope>NUCLEOTIDE SEQUENCE</scope>
    <source>
        <strain evidence="1">JCM 31311</strain>
    </source>
</reference>
<reference evidence="1" key="2">
    <citation type="submission" date="2020-09" db="EMBL/GenBank/DDBJ databases">
        <authorList>
            <person name="Sun Q."/>
            <person name="Ohkuma M."/>
        </authorList>
    </citation>
    <scope>NUCLEOTIDE SEQUENCE</scope>
    <source>
        <strain evidence="1">JCM 31311</strain>
    </source>
</reference>
<dbReference type="Gene3D" id="3.40.50.1820">
    <property type="entry name" value="alpha/beta hydrolase"/>
    <property type="match status" value="1"/>
</dbReference>
<keyword evidence="2" id="KW-1185">Reference proteome</keyword>
<sequence length="450" mass="47429">MPPVEVQRVVRPGVTVPGTPARLNASITVRYGAARPQRILILMPGLFGGAGSLDRLARQIVLADPETGVWAVDRRSNLLESGDQLLKMSTAELSNVAKSGLTPAAPAQVAYMKDWGLDTALRDVRAAVLEAHTLAPRVYLGGHSLGGVLTGLYAAYDFSGQPGFRDVSGLVMLDGVPGITASAALTLQQYQNGFDAAVVKTAGLNTLAANPYIAADFFSPRRASQGVAQALLAARSPNTVSPGTLTVYPATNLAAALIQVQSRYAPLPFLAVTAGHASNVNELGSLPAVFAKLLVGPLLGHNAALNSLLNVHAVAGPQNPAQPVGWANDAKAITDPLDFVESYALPTGDYTEWYFPQRLALDVLAARLNTRGTPFERLLPVIHNPEVTLPVLGISAGNGITDESDFRNYARTNHVSLSVVTVPGYAHLDVTAAISNTVARQIVSWLKIHP</sequence>
<dbReference type="GO" id="GO:0016787">
    <property type="term" value="F:hydrolase activity"/>
    <property type="evidence" value="ECO:0007669"/>
    <property type="project" value="UniProtKB-KW"/>
</dbReference>